<dbReference type="PROSITE" id="PS51608">
    <property type="entry name" value="SAM_MT_UBIE"/>
    <property type="match status" value="1"/>
</dbReference>
<reference evidence="4 5" key="1">
    <citation type="journal article" date="2015" name="Genome Announc.">
        <title>Draft Genome Sequence of Cyanobacterium Hassallia byssoidea Strain VB512170, Isolated from Monuments in India.</title>
        <authorList>
            <person name="Singh D."/>
            <person name="Chandrababunaidu M.M."/>
            <person name="Panda A."/>
            <person name="Sen D."/>
            <person name="Bhattacharyya S."/>
            <person name="Adhikary S.P."/>
            <person name="Tripathy S."/>
        </authorList>
    </citation>
    <scope>NUCLEOTIDE SEQUENCE [LARGE SCALE GENOMIC DNA]</scope>
    <source>
        <strain evidence="4 5">VB512170</strain>
    </source>
</reference>
<dbReference type="PANTHER" id="PTHR43861:SF1">
    <property type="entry name" value="TRANS-ACONITATE 2-METHYLTRANSFERASE"/>
    <property type="match status" value="1"/>
</dbReference>
<dbReference type="PANTHER" id="PTHR43861">
    <property type="entry name" value="TRANS-ACONITATE 2-METHYLTRANSFERASE-RELATED"/>
    <property type="match status" value="1"/>
</dbReference>
<feature type="domain" description="Methyltransferase" evidence="3">
    <location>
        <begin position="50"/>
        <end position="146"/>
    </location>
</feature>
<comment type="caution">
    <text evidence="4">The sequence shown here is derived from an EMBL/GenBank/DDBJ whole genome shotgun (WGS) entry which is preliminary data.</text>
</comment>
<evidence type="ECO:0000256" key="1">
    <source>
        <dbReference type="ARBA" id="ARBA00022603"/>
    </source>
</evidence>
<accession>A0A846HGB5</accession>
<keyword evidence="1 4" id="KW-0489">Methyltransferase</keyword>
<name>A0A846HGB5_9CYAN</name>
<dbReference type="AlphaFoldDB" id="A0A846HGB5"/>
<dbReference type="Pfam" id="PF13649">
    <property type="entry name" value="Methyltransf_25"/>
    <property type="match status" value="1"/>
</dbReference>
<protein>
    <submittedName>
        <fullName evidence="4">Methyltransferase domain-containing protein</fullName>
    </submittedName>
</protein>
<dbReference type="GO" id="GO:0032259">
    <property type="term" value="P:methylation"/>
    <property type="evidence" value="ECO:0007669"/>
    <property type="project" value="UniProtKB-KW"/>
</dbReference>
<evidence type="ECO:0000313" key="5">
    <source>
        <dbReference type="Proteomes" id="UP000031549"/>
    </source>
</evidence>
<proteinExistence type="predicted"/>
<dbReference type="InterPro" id="IPR004033">
    <property type="entry name" value="UbiE/COQ5_MeTrFase"/>
</dbReference>
<dbReference type="InterPro" id="IPR029063">
    <property type="entry name" value="SAM-dependent_MTases_sf"/>
</dbReference>
<dbReference type="CDD" id="cd02440">
    <property type="entry name" value="AdoMet_MTases"/>
    <property type="match status" value="1"/>
</dbReference>
<keyword evidence="5" id="KW-1185">Reference proteome</keyword>
<dbReference type="SUPFAM" id="SSF53335">
    <property type="entry name" value="S-adenosyl-L-methionine-dependent methyltransferases"/>
    <property type="match status" value="1"/>
</dbReference>
<evidence type="ECO:0000259" key="3">
    <source>
        <dbReference type="Pfam" id="PF13649"/>
    </source>
</evidence>
<evidence type="ECO:0000256" key="2">
    <source>
        <dbReference type="ARBA" id="ARBA00022679"/>
    </source>
</evidence>
<dbReference type="Gene3D" id="3.40.50.150">
    <property type="entry name" value="Vaccinia Virus protein VP39"/>
    <property type="match status" value="1"/>
</dbReference>
<gene>
    <name evidence="4" type="ORF">PI95_028705</name>
</gene>
<dbReference type="EMBL" id="JTCM02000108">
    <property type="protein sequence ID" value="NEU76386.1"/>
    <property type="molecule type" value="Genomic_DNA"/>
</dbReference>
<dbReference type="GO" id="GO:0008168">
    <property type="term" value="F:methyltransferase activity"/>
    <property type="evidence" value="ECO:0007669"/>
    <property type="project" value="UniProtKB-KW"/>
</dbReference>
<organism evidence="4 5">
    <name type="scientific">Hassallia byssoidea VB512170</name>
    <dbReference type="NCBI Taxonomy" id="1304833"/>
    <lineage>
        <taxon>Bacteria</taxon>
        <taxon>Bacillati</taxon>
        <taxon>Cyanobacteriota</taxon>
        <taxon>Cyanophyceae</taxon>
        <taxon>Nostocales</taxon>
        <taxon>Tolypothrichaceae</taxon>
        <taxon>Hassallia</taxon>
    </lineage>
</organism>
<dbReference type="Proteomes" id="UP000031549">
    <property type="component" value="Unassembled WGS sequence"/>
</dbReference>
<evidence type="ECO:0000313" key="4">
    <source>
        <dbReference type="EMBL" id="NEU76386.1"/>
    </source>
</evidence>
<sequence length="276" mass="30735">MTNQLGLNDYKQKIADLYNRRSQTYDDSKWHVQICQRLLEYAQVSSRHHVLDIATGTGHIAIAASQIVGSSGRVIGIDISAGMLEQTRNKVEVLGLKNIEFQLADAESVNFPANSFHRILCANSFPWIEDKEAALQLWHRFLKPGGVIGIHTPADTADIGYVVLRQVLQKYGVTLEPSNRIGTLETCQSLFANAGFEEIEIKTEQHGSYISLDKAKSRWTGNSLPSPKQSANHLSELSSVQLTQALAEFEAELEARQTEQGVWDDLTTVYILGRKP</sequence>
<dbReference type="InterPro" id="IPR041698">
    <property type="entry name" value="Methyltransf_25"/>
</dbReference>
<keyword evidence="2 4" id="KW-0808">Transferase</keyword>